<dbReference type="SUPFAM" id="SSF54862">
    <property type="entry name" value="4Fe-4S ferredoxins"/>
    <property type="match status" value="1"/>
</dbReference>
<dbReference type="EMBL" id="QMQV01000061">
    <property type="protein sequence ID" value="RLE48727.1"/>
    <property type="molecule type" value="Genomic_DNA"/>
</dbReference>
<evidence type="ECO:0000256" key="2">
    <source>
        <dbReference type="ARBA" id="ARBA00022485"/>
    </source>
</evidence>
<evidence type="ECO:0000313" key="8">
    <source>
        <dbReference type="EMBL" id="RLE48727.1"/>
    </source>
</evidence>
<dbReference type="Gene3D" id="3.30.70.20">
    <property type="match status" value="2"/>
</dbReference>
<accession>A0A497ENB7</accession>
<evidence type="ECO:0000256" key="4">
    <source>
        <dbReference type="ARBA" id="ARBA00022982"/>
    </source>
</evidence>
<dbReference type="PROSITE" id="PS00198">
    <property type="entry name" value="4FE4S_FER_1"/>
    <property type="match status" value="1"/>
</dbReference>
<dbReference type="PROSITE" id="PS51379">
    <property type="entry name" value="4FE4S_FER_2"/>
    <property type="match status" value="2"/>
</dbReference>
<dbReference type="InterPro" id="IPR017896">
    <property type="entry name" value="4Fe4S_Fe-S-bd"/>
</dbReference>
<dbReference type="InterPro" id="IPR050294">
    <property type="entry name" value="RnfB_subfamily"/>
</dbReference>
<dbReference type="Pfam" id="PF12800">
    <property type="entry name" value="Fer4_4"/>
    <property type="match status" value="1"/>
</dbReference>
<name>A0A497ENB7_9CREN</name>
<keyword evidence="6" id="KW-0411">Iron-sulfur</keyword>
<dbReference type="PANTHER" id="PTHR42859:SF10">
    <property type="entry name" value="DIMETHYLSULFOXIDE REDUCTASE CHAIN B"/>
    <property type="match status" value="1"/>
</dbReference>
<dbReference type="Pfam" id="PF13247">
    <property type="entry name" value="Fer4_11"/>
    <property type="match status" value="1"/>
</dbReference>
<dbReference type="GO" id="GO:0016491">
    <property type="term" value="F:oxidoreductase activity"/>
    <property type="evidence" value="ECO:0007669"/>
    <property type="project" value="UniProtKB-ARBA"/>
</dbReference>
<dbReference type="PANTHER" id="PTHR42859">
    <property type="entry name" value="OXIDOREDUCTASE"/>
    <property type="match status" value="1"/>
</dbReference>
<proteinExistence type="predicted"/>
<gene>
    <name evidence="8" type="ORF">DRJ31_06610</name>
</gene>
<evidence type="ECO:0000256" key="3">
    <source>
        <dbReference type="ARBA" id="ARBA00022723"/>
    </source>
</evidence>
<keyword evidence="4" id="KW-0249">Electron transport</keyword>
<evidence type="ECO:0000256" key="6">
    <source>
        <dbReference type="ARBA" id="ARBA00023014"/>
    </source>
</evidence>
<keyword evidence="2" id="KW-0004">4Fe-4S</keyword>
<reference evidence="8 9" key="1">
    <citation type="submission" date="2018-06" db="EMBL/GenBank/DDBJ databases">
        <title>Extensive metabolic versatility and redundancy in microbially diverse, dynamic hydrothermal sediments.</title>
        <authorList>
            <person name="Dombrowski N."/>
            <person name="Teske A."/>
            <person name="Baker B.J."/>
        </authorList>
    </citation>
    <scope>NUCLEOTIDE SEQUENCE [LARGE SCALE GENOMIC DNA]</scope>
    <source>
        <strain evidence="8">B66_G16</strain>
    </source>
</reference>
<keyword evidence="1" id="KW-0813">Transport</keyword>
<feature type="domain" description="4Fe-4S ferredoxin-type" evidence="7">
    <location>
        <begin position="2"/>
        <end position="31"/>
    </location>
</feature>
<comment type="caution">
    <text evidence="8">The sequence shown here is derived from an EMBL/GenBank/DDBJ whole genome shotgun (WGS) entry which is preliminary data.</text>
</comment>
<dbReference type="CDD" id="cd10550">
    <property type="entry name" value="DMSOR_beta_like"/>
    <property type="match status" value="1"/>
</dbReference>
<dbReference type="GO" id="GO:0046872">
    <property type="term" value="F:metal ion binding"/>
    <property type="evidence" value="ECO:0007669"/>
    <property type="project" value="UniProtKB-KW"/>
</dbReference>
<evidence type="ECO:0000256" key="1">
    <source>
        <dbReference type="ARBA" id="ARBA00022448"/>
    </source>
</evidence>
<sequence>MTRIAVDESKCVGCHICELICSIYHFKVNNPKKASIKVLSKYPSSIGYEIHVCRQCEEMFCAAVCPVNAIKRVNGVVIIDHEVCTSCYACAQACPYNAIFIHKEVGKPIKCDLCSGNPQCVPRCPLGALKIA</sequence>
<keyword evidence="5" id="KW-0408">Iron</keyword>
<evidence type="ECO:0000259" key="7">
    <source>
        <dbReference type="PROSITE" id="PS51379"/>
    </source>
</evidence>
<evidence type="ECO:0000313" key="9">
    <source>
        <dbReference type="Proteomes" id="UP000278475"/>
    </source>
</evidence>
<dbReference type="AlphaFoldDB" id="A0A497ENB7"/>
<dbReference type="GO" id="GO:0051539">
    <property type="term" value="F:4 iron, 4 sulfur cluster binding"/>
    <property type="evidence" value="ECO:0007669"/>
    <property type="project" value="UniProtKB-KW"/>
</dbReference>
<feature type="domain" description="4Fe-4S ferredoxin-type" evidence="7">
    <location>
        <begin position="75"/>
        <end position="104"/>
    </location>
</feature>
<keyword evidence="3" id="KW-0479">Metal-binding</keyword>
<dbReference type="InterPro" id="IPR017900">
    <property type="entry name" value="4Fe4S_Fe_S_CS"/>
</dbReference>
<dbReference type="Proteomes" id="UP000278475">
    <property type="component" value="Unassembled WGS sequence"/>
</dbReference>
<protein>
    <submittedName>
        <fullName evidence="8">4Fe-4S ferredoxin</fullName>
    </submittedName>
</protein>
<evidence type="ECO:0000256" key="5">
    <source>
        <dbReference type="ARBA" id="ARBA00023004"/>
    </source>
</evidence>
<organism evidence="8 9">
    <name type="scientific">Thermoproteota archaeon</name>
    <dbReference type="NCBI Taxonomy" id="2056631"/>
    <lineage>
        <taxon>Archaea</taxon>
        <taxon>Thermoproteota</taxon>
    </lineage>
</organism>